<feature type="disulfide bond" evidence="2">
    <location>
        <begin position="74"/>
        <end position="138"/>
    </location>
</feature>
<dbReference type="AlphaFoldDB" id="A0A9Q1HDC1"/>
<keyword evidence="7" id="KW-1185">Reference proteome</keyword>
<dbReference type="Proteomes" id="UP001152320">
    <property type="component" value="Chromosome 5"/>
</dbReference>
<sequence length="348" mass="38155">MKRVLYSVTCSGKEKSLSDCYVNTRPSHSYFSVLRVECLPVNAEEFDVTLVKSYDFLDEGVVFIFVNGQWGPSCTPKENQNLVCVTMCRQLGFIDCGHHEVEFSGEILSDPILENVSCSSTAYDLQDCSFDIIQRKACTYHDGTFLEVACERRYIYSSDSDSYDYPFPIPSQNPPSGGYHTALYLVTLFVVTIAAVLLYLRRKNSFDPSISMVPRISETRADSQQEASLLPSYEAATANGSYPLASPPENSQPPGYSHETGYTLPLQLDSSAQPRQVHTCETQPGPSILDASHSDLSGPVGNGEAHGASNAEFDNNMPGTDTGVHGTPSSDPELPTYEEAVARCNDET</sequence>
<feature type="compositionally biased region" description="Polar residues" evidence="3">
    <location>
        <begin position="268"/>
        <end position="285"/>
    </location>
</feature>
<keyword evidence="1 2" id="KW-1015">Disulfide bond</keyword>
<dbReference type="SUPFAM" id="SSF56487">
    <property type="entry name" value="SRCR-like"/>
    <property type="match status" value="1"/>
</dbReference>
<evidence type="ECO:0000256" key="4">
    <source>
        <dbReference type="SAM" id="Phobius"/>
    </source>
</evidence>
<evidence type="ECO:0000256" key="1">
    <source>
        <dbReference type="ARBA" id="ARBA00023157"/>
    </source>
</evidence>
<keyword evidence="4" id="KW-0472">Membrane</keyword>
<comment type="caution">
    <text evidence="6">The sequence shown here is derived from an EMBL/GenBank/DDBJ whole genome shotgun (WGS) entry which is preliminary data.</text>
</comment>
<organism evidence="6 7">
    <name type="scientific">Holothuria leucospilota</name>
    <name type="common">Black long sea cucumber</name>
    <name type="synonym">Mertensiothuria leucospilota</name>
    <dbReference type="NCBI Taxonomy" id="206669"/>
    <lineage>
        <taxon>Eukaryota</taxon>
        <taxon>Metazoa</taxon>
        <taxon>Echinodermata</taxon>
        <taxon>Eleutherozoa</taxon>
        <taxon>Echinozoa</taxon>
        <taxon>Holothuroidea</taxon>
        <taxon>Aspidochirotacea</taxon>
        <taxon>Aspidochirotida</taxon>
        <taxon>Holothuriidae</taxon>
        <taxon>Holothuria</taxon>
    </lineage>
</organism>
<feature type="transmembrane region" description="Helical" evidence="4">
    <location>
        <begin position="182"/>
        <end position="200"/>
    </location>
</feature>
<dbReference type="Gene3D" id="3.10.250.10">
    <property type="entry name" value="SRCR-like domain"/>
    <property type="match status" value="1"/>
</dbReference>
<feature type="domain" description="SRCR" evidence="5">
    <location>
        <begin position="48"/>
        <end position="151"/>
    </location>
</feature>
<reference evidence="6" key="1">
    <citation type="submission" date="2021-10" db="EMBL/GenBank/DDBJ databases">
        <title>Tropical sea cucumber genome reveals ecological adaptation and Cuvierian tubules defense mechanism.</title>
        <authorList>
            <person name="Chen T."/>
        </authorList>
    </citation>
    <scope>NUCLEOTIDE SEQUENCE</scope>
    <source>
        <strain evidence="6">Nanhai2018</strain>
        <tissue evidence="6">Muscle</tissue>
    </source>
</reference>
<evidence type="ECO:0000256" key="3">
    <source>
        <dbReference type="SAM" id="MobiDB-lite"/>
    </source>
</evidence>
<dbReference type="Pfam" id="PF00530">
    <property type="entry name" value="SRCR"/>
    <property type="match status" value="1"/>
</dbReference>
<proteinExistence type="predicted"/>
<evidence type="ECO:0000259" key="5">
    <source>
        <dbReference type="PROSITE" id="PS50287"/>
    </source>
</evidence>
<name>A0A9Q1HDC1_HOLLE</name>
<evidence type="ECO:0000256" key="2">
    <source>
        <dbReference type="PROSITE-ProRule" id="PRU00196"/>
    </source>
</evidence>
<dbReference type="EMBL" id="JAIZAY010000005">
    <property type="protein sequence ID" value="KAJ8041999.1"/>
    <property type="molecule type" value="Genomic_DNA"/>
</dbReference>
<gene>
    <name evidence="6" type="ORF">HOLleu_12957</name>
</gene>
<dbReference type="InterPro" id="IPR036772">
    <property type="entry name" value="SRCR-like_dom_sf"/>
</dbReference>
<protein>
    <submittedName>
        <fullName evidence="6">Neurotrypsin</fullName>
    </submittedName>
</protein>
<comment type="caution">
    <text evidence="2">Lacks conserved residue(s) required for the propagation of feature annotation.</text>
</comment>
<feature type="disulfide bond" evidence="2">
    <location>
        <begin position="118"/>
        <end position="128"/>
    </location>
</feature>
<dbReference type="GO" id="GO:0016020">
    <property type="term" value="C:membrane"/>
    <property type="evidence" value="ECO:0007669"/>
    <property type="project" value="InterPro"/>
</dbReference>
<keyword evidence="4" id="KW-0812">Transmembrane</keyword>
<dbReference type="InterPro" id="IPR001190">
    <property type="entry name" value="SRCR"/>
</dbReference>
<feature type="region of interest" description="Disordered" evidence="3">
    <location>
        <begin position="239"/>
        <end position="348"/>
    </location>
</feature>
<evidence type="ECO:0000313" key="7">
    <source>
        <dbReference type="Proteomes" id="UP001152320"/>
    </source>
</evidence>
<accession>A0A9Q1HDC1</accession>
<dbReference type="OrthoDB" id="10599057at2759"/>
<evidence type="ECO:0000313" key="6">
    <source>
        <dbReference type="EMBL" id="KAJ8041999.1"/>
    </source>
</evidence>
<dbReference type="PROSITE" id="PS50287">
    <property type="entry name" value="SRCR_2"/>
    <property type="match status" value="1"/>
</dbReference>
<keyword evidence="4" id="KW-1133">Transmembrane helix</keyword>